<evidence type="ECO:0000259" key="3">
    <source>
        <dbReference type="SMART" id="SM01027"/>
    </source>
</evidence>
<dbReference type="InterPro" id="IPR011108">
    <property type="entry name" value="RMMBL"/>
</dbReference>
<dbReference type="PANTHER" id="PTHR11203:SF37">
    <property type="entry name" value="INTEGRATOR COMPLEX SUBUNIT 11"/>
    <property type="match status" value="1"/>
</dbReference>
<dbReference type="SMART" id="SM01027">
    <property type="entry name" value="Beta-Casp"/>
    <property type="match status" value="1"/>
</dbReference>
<dbReference type="InterPro" id="IPR050698">
    <property type="entry name" value="MBL"/>
</dbReference>
<dbReference type="CDD" id="cd16295">
    <property type="entry name" value="TTHA0252-CPSF-like_MBL-fold"/>
    <property type="match status" value="1"/>
</dbReference>
<reference evidence="4" key="2">
    <citation type="submission" date="2020-09" db="EMBL/GenBank/DDBJ databases">
        <authorList>
            <person name="Sun Q."/>
            <person name="Ohkuma M."/>
        </authorList>
    </citation>
    <scope>NUCLEOTIDE SEQUENCE</scope>
    <source>
        <strain evidence="4">JCM 15325</strain>
    </source>
</reference>
<dbReference type="SUPFAM" id="SSF56281">
    <property type="entry name" value="Metallo-hydrolase/oxidoreductase"/>
    <property type="match status" value="1"/>
</dbReference>
<feature type="domain" description="Metallo-beta-lactamase" evidence="2">
    <location>
        <begin position="13"/>
        <end position="226"/>
    </location>
</feature>
<protein>
    <recommendedName>
        <fullName evidence="6">MBL fold metallo-hydrolase</fullName>
    </recommendedName>
</protein>
<dbReference type="InterPro" id="IPR036866">
    <property type="entry name" value="RibonucZ/Hydroxyglut_hydro"/>
</dbReference>
<evidence type="ECO:0000256" key="1">
    <source>
        <dbReference type="ARBA" id="ARBA00022801"/>
    </source>
</evidence>
<dbReference type="Gene3D" id="3.40.50.10890">
    <property type="match status" value="1"/>
</dbReference>
<dbReference type="AlphaFoldDB" id="A0A917W140"/>
<keyword evidence="5" id="KW-1185">Reference proteome</keyword>
<dbReference type="SMART" id="SM00849">
    <property type="entry name" value="Lactamase_B"/>
    <property type="match status" value="1"/>
</dbReference>
<dbReference type="Pfam" id="PF07521">
    <property type="entry name" value="RMMBL"/>
    <property type="match status" value="1"/>
</dbReference>
<reference evidence="4" key="1">
    <citation type="journal article" date="2014" name="Int. J. Syst. Evol. Microbiol.">
        <title>Complete genome sequence of Corynebacterium casei LMG S-19264T (=DSM 44701T), isolated from a smear-ripened cheese.</title>
        <authorList>
            <consortium name="US DOE Joint Genome Institute (JGI-PGF)"/>
            <person name="Walter F."/>
            <person name="Albersmeier A."/>
            <person name="Kalinowski J."/>
            <person name="Ruckert C."/>
        </authorList>
    </citation>
    <scope>NUCLEOTIDE SEQUENCE</scope>
    <source>
        <strain evidence="4">JCM 15325</strain>
    </source>
</reference>
<feature type="domain" description="Beta-Casp" evidence="3">
    <location>
        <begin position="238"/>
        <end position="361"/>
    </location>
</feature>
<organism evidence="4 5">
    <name type="scientific">Sporolactobacillus putidus</name>
    <dbReference type="NCBI Taxonomy" id="492735"/>
    <lineage>
        <taxon>Bacteria</taxon>
        <taxon>Bacillati</taxon>
        <taxon>Bacillota</taxon>
        <taxon>Bacilli</taxon>
        <taxon>Bacillales</taxon>
        <taxon>Sporolactobacillaceae</taxon>
        <taxon>Sporolactobacillus</taxon>
    </lineage>
</organism>
<dbReference type="Pfam" id="PF10996">
    <property type="entry name" value="Beta-Casp"/>
    <property type="match status" value="1"/>
</dbReference>
<name>A0A917W140_9BACL</name>
<dbReference type="Proteomes" id="UP000654670">
    <property type="component" value="Unassembled WGS sequence"/>
</dbReference>
<dbReference type="RefSeq" id="WP_188802168.1">
    <property type="nucleotide sequence ID" value="NZ_BMOK01000004.1"/>
</dbReference>
<dbReference type="InterPro" id="IPR022712">
    <property type="entry name" value="Beta_Casp"/>
</dbReference>
<evidence type="ECO:0000259" key="2">
    <source>
        <dbReference type="SMART" id="SM00849"/>
    </source>
</evidence>
<dbReference type="PANTHER" id="PTHR11203">
    <property type="entry name" value="CLEAVAGE AND POLYADENYLATION SPECIFICITY FACTOR FAMILY MEMBER"/>
    <property type="match status" value="1"/>
</dbReference>
<keyword evidence="1" id="KW-0378">Hydrolase</keyword>
<dbReference type="InterPro" id="IPR001279">
    <property type="entry name" value="Metallo-B-lactamas"/>
</dbReference>
<dbReference type="Gene3D" id="3.60.15.10">
    <property type="entry name" value="Ribonuclease Z/Hydroxyacylglutathione hydrolase-like"/>
    <property type="match status" value="1"/>
</dbReference>
<dbReference type="GO" id="GO:0004521">
    <property type="term" value="F:RNA endonuclease activity"/>
    <property type="evidence" value="ECO:0007669"/>
    <property type="project" value="TreeGrafter"/>
</dbReference>
<dbReference type="GO" id="GO:0016787">
    <property type="term" value="F:hydrolase activity"/>
    <property type="evidence" value="ECO:0007669"/>
    <property type="project" value="UniProtKB-KW"/>
</dbReference>
<proteinExistence type="predicted"/>
<gene>
    <name evidence="4" type="ORF">GCM10007968_11840</name>
</gene>
<comment type="caution">
    <text evidence="4">The sequence shown here is derived from an EMBL/GenBank/DDBJ whole genome shotgun (WGS) entry which is preliminary data.</text>
</comment>
<dbReference type="EMBL" id="BMOK01000004">
    <property type="protein sequence ID" value="GGL49352.1"/>
    <property type="molecule type" value="Genomic_DNA"/>
</dbReference>
<evidence type="ECO:0000313" key="4">
    <source>
        <dbReference type="EMBL" id="GGL49352.1"/>
    </source>
</evidence>
<sequence>MKVSILGGGSEIGASCLHVHIGETDLLIDAGMRVHGDDLLPAFGMLDNLGEPRAVLVTHAHADHIGALPIVHRLYPKAPIFATPPTADLMQIMMKDSFKIMEQRCTETRSLIPYTKEQMQETLQALRLFPAGGRMTVGDVKVTLYRAGHILGAVMFMIEGGGEKLLVSGDLSFKAGRTIPGAEVPAGVRPDALILESTYGSREHSDRNTEEKRLADNVAEVIAAGGFALIPAFALGRAQEVLLILQDYMDRGLIPEFPIYVDGLVTPISKIYRRYPQFLKGPVAHRIRTNGDAFLTEGRCTPVTPNEREAVLKGKPACIVASSGMLIGGASVWYAERLIGSEKNAIFITGYQDEESPGRKLLNLAEGESDELELNGTTHAVKCRVDKYGLSAHGDAGELNRFIGMVRPARAVLVHGDDEARAALNERIERRYRPVLSENGETYTFSHSLSGREIRNDDRGRDPNRVLKEKVGCLVLYRKEGDEQLRLALCTGVHGRTHSLICQTPKGKQIRLSLDQTAETIGGWNRSFDELQHDSGEVLAFSRPFLKKIRWADIEEGIWTFEEIVSMCLPEDGLKLRLAAALALQALPDRSQTLDHGLVRYRIGRDSLHLLADLHLPVQGLKMNATLAMAEIRRFMADQPHFIRCGADALGTTTEHITLYFDFPDTIGPEERRELFDKIKETTGWTIAFSDSVRTDLLQAKVNEWLGTSDSPSIYLDTKCVSMPVARPENGEEIAGKIKEETGFTLQFKDENPAPVDAKVQQGVSAEFFRAQMPSPRLENNEAINEAKIWAEDRGITIYKASIKQQNGLAYMEVHFITPEVALRHTVDMEELSYRTGLPITFAKNPKQNEVIRASSELIPKGWGLQKNPSLHSGEALLTIKLPKEPPEEEVRRVGERIEARTGYRLSVLVR</sequence>
<accession>A0A917W140</accession>
<evidence type="ECO:0008006" key="6">
    <source>
        <dbReference type="Google" id="ProtNLM"/>
    </source>
</evidence>
<dbReference type="Pfam" id="PF00753">
    <property type="entry name" value="Lactamase_B"/>
    <property type="match status" value="1"/>
</dbReference>
<evidence type="ECO:0000313" key="5">
    <source>
        <dbReference type="Proteomes" id="UP000654670"/>
    </source>
</evidence>